<accession>A0A5B7HNX5</accession>
<evidence type="ECO:0000313" key="2">
    <source>
        <dbReference type="Proteomes" id="UP000324222"/>
    </source>
</evidence>
<reference evidence="1 2" key="1">
    <citation type="submission" date="2019-05" db="EMBL/GenBank/DDBJ databases">
        <title>Another draft genome of Portunus trituberculatus and its Hox gene families provides insights of decapod evolution.</title>
        <authorList>
            <person name="Jeong J.-H."/>
            <person name="Song I."/>
            <person name="Kim S."/>
            <person name="Choi T."/>
            <person name="Kim D."/>
            <person name="Ryu S."/>
            <person name="Kim W."/>
        </authorList>
    </citation>
    <scope>NUCLEOTIDE SEQUENCE [LARGE SCALE GENOMIC DNA]</scope>
    <source>
        <tissue evidence="1">Muscle</tissue>
    </source>
</reference>
<organism evidence="1 2">
    <name type="scientific">Portunus trituberculatus</name>
    <name type="common">Swimming crab</name>
    <name type="synonym">Neptunus trituberculatus</name>
    <dbReference type="NCBI Taxonomy" id="210409"/>
    <lineage>
        <taxon>Eukaryota</taxon>
        <taxon>Metazoa</taxon>
        <taxon>Ecdysozoa</taxon>
        <taxon>Arthropoda</taxon>
        <taxon>Crustacea</taxon>
        <taxon>Multicrustacea</taxon>
        <taxon>Malacostraca</taxon>
        <taxon>Eumalacostraca</taxon>
        <taxon>Eucarida</taxon>
        <taxon>Decapoda</taxon>
        <taxon>Pleocyemata</taxon>
        <taxon>Brachyura</taxon>
        <taxon>Eubrachyura</taxon>
        <taxon>Portunoidea</taxon>
        <taxon>Portunidae</taxon>
        <taxon>Portuninae</taxon>
        <taxon>Portunus</taxon>
    </lineage>
</organism>
<name>A0A5B7HNX5_PORTR</name>
<gene>
    <name evidence="1" type="ORF">E2C01_067370</name>
</gene>
<dbReference type="Proteomes" id="UP000324222">
    <property type="component" value="Unassembled WGS sequence"/>
</dbReference>
<keyword evidence="2" id="KW-1185">Reference proteome</keyword>
<proteinExistence type="predicted"/>
<comment type="caution">
    <text evidence="1">The sequence shown here is derived from an EMBL/GenBank/DDBJ whole genome shotgun (WGS) entry which is preliminary data.</text>
</comment>
<evidence type="ECO:0000313" key="1">
    <source>
        <dbReference type="EMBL" id="MPC73052.1"/>
    </source>
</evidence>
<sequence>MACHCSPVLVASPPCHLLHLACTPSQCVASSLRQLVFFPFTLI</sequence>
<dbReference type="EMBL" id="VSRR010035979">
    <property type="protein sequence ID" value="MPC73052.1"/>
    <property type="molecule type" value="Genomic_DNA"/>
</dbReference>
<protein>
    <submittedName>
        <fullName evidence="1">Uncharacterized protein</fullName>
    </submittedName>
</protein>
<dbReference type="AlphaFoldDB" id="A0A5B7HNX5"/>